<gene>
    <name evidence="6" type="ORF">EEDITHA_LOCUS3096</name>
</gene>
<feature type="transmembrane region" description="Helical" evidence="5">
    <location>
        <begin position="488"/>
        <end position="507"/>
    </location>
</feature>
<comment type="subcellular location">
    <subcellularLocation>
        <location evidence="5">Membrane</location>
        <topology evidence="5">Single-pass membrane protein</topology>
    </subcellularLocation>
</comment>
<dbReference type="EC" id="2.4.1.17" evidence="5"/>
<keyword evidence="3 4" id="KW-0808">Transferase</keyword>
<dbReference type="InterPro" id="IPR002213">
    <property type="entry name" value="UDP_glucos_trans"/>
</dbReference>
<dbReference type="InterPro" id="IPR050271">
    <property type="entry name" value="UDP-glycosyltransferase"/>
</dbReference>
<proteinExistence type="inferred from homology"/>
<dbReference type="Gene3D" id="3.40.50.2000">
    <property type="entry name" value="Glycogen Phosphorylase B"/>
    <property type="match status" value="1"/>
</dbReference>
<evidence type="ECO:0000256" key="5">
    <source>
        <dbReference type="RuleBase" id="RU362059"/>
    </source>
</evidence>
<evidence type="ECO:0000313" key="7">
    <source>
        <dbReference type="Proteomes" id="UP001153954"/>
    </source>
</evidence>
<sequence>MTRYKFVFILTFITLTHVSYHVSALNILAIVSMNLKSHYMAFQTLFRELAIRGHTVTVINNFPVINPPSNLKFINMNAPSPNMPPITDFESISSSFSHLFNFYHHFMGVGPSNIRTDCELFFTNKDINILREKGDQFDVIFVEEFMSDCGLVFAAAMYDAPIIGITSHTLLPWSYPRLGIPFNVGSNAFYFSPAGSNPSTYRKVESYIMNVYVNSIGRWQIQRSIFEVFNKYLPNIALDVEKIARDRIKMMFVYQHYSITGARLLTPQLLEIGGIHIGKHKPVAEKIEKFMSSAKHGVVYVSFGSYLRANTMSKNKMEQFLLAFKKIPQKVLWKVDNVTFPIDDDKILTSNWFPQLDILCHPKVMAFVSHGGMLSISEAAHCGKPILTIPFFGDQFSNSAAVAESGLGSTMYFDQINADSLAGAIKHLTSSKMQQNAQNVSKLWHDRPMNVLDSAIYWTEYVARHKAAPPSPLSSSNDTWFQNSLLDVYSILLGLIMVILFVVYLICKITKLVLKLLIGLFKENKQKKKNKRA</sequence>
<dbReference type="InterPro" id="IPR035595">
    <property type="entry name" value="UDP_glycos_trans_CS"/>
</dbReference>
<keyword evidence="5" id="KW-1133">Transmembrane helix</keyword>
<comment type="caution">
    <text evidence="6">The sequence shown here is derived from an EMBL/GenBank/DDBJ whole genome shotgun (WGS) entry which is preliminary data.</text>
</comment>
<dbReference type="SUPFAM" id="SSF53756">
    <property type="entry name" value="UDP-Glycosyltransferase/glycogen phosphorylase"/>
    <property type="match status" value="1"/>
</dbReference>
<dbReference type="PROSITE" id="PS00375">
    <property type="entry name" value="UDPGT"/>
    <property type="match status" value="1"/>
</dbReference>
<dbReference type="PANTHER" id="PTHR48043">
    <property type="entry name" value="EG:EG0003.4 PROTEIN-RELATED"/>
    <property type="match status" value="1"/>
</dbReference>
<keyword evidence="5" id="KW-0472">Membrane</keyword>
<evidence type="ECO:0000256" key="1">
    <source>
        <dbReference type="ARBA" id="ARBA00009995"/>
    </source>
</evidence>
<name>A0AAU9TLG8_EUPED</name>
<dbReference type="Pfam" id="PF00201">
    <property type="entry name" value="UDPGT"/>
    <property type="match status" value="1"/>
</dbReference>
<protein>
    <recommendedName>
        <fullName evidence="5">UDP-glucuronosyltransferase</fullName>
        <ecNumber evidence="5">2.4.1.17</ecNumber>
    </recommendedName>
</protein>
<keyword evidence="2 4" id="KW-0328">Glycosyltransferase</keyword>
<keyword evidence="5" id="KW-0812">Transmembrane</keyword>
<dbReference type="FunFam" id="3.40.50.2000:FF:000050">
    <property type="entry name" value="UDP-glucuronosyltransferase"/>
    <property type="match status" value="1"/>
</dbReference>
<dbReference type="GO" id="GO:0015020">
    <property type="term" value="F:glucuronosyltransferase activity"/>
    <property type="evidence" value="ECO:0007669"/>
    <property type="project" value="UniProtKB-EC"/>
</dbReference>
<dbReference type="AlphaFoldDB" id="A0AAU9TLG8"/>
<dbReference type="PANTHER" id="PTHR48043:SF114">
    <property type="entry name" value="IP04436P-RELATED"/>
    <property type="match status" value="1"/>
</dbReference>
<accession>A0AAU9TLG8</accession>
<reference evidence="6" key="1">
    <citation type="submission" date="2022-03" db="EMBL/GenBank/DDBJ databases">
        <authorList>
            <person name="Tunstrom K."/>
        </authorList>
    </citation>
    <scope>NUCLEOTIDE SEQUENCE</scope>
</reference>
<evidence type="ECO:0000313" key="6">
    <source>
        <dbReference type="EMBL" id="CAH2086762.1"/>
    </source>
</evidence>
<dbReference type="GO" id="GO:0016020">
    <property type="term" value="C:membrane"/>
    <property type="evidence" value="ECO:0007669"/>
    <property type="project" value="UniProtKB-SubCell"/>
</dbReference>
<dbReference type="Proteomes" id="UP001153954">
    <property type="component" value="Unassembled WGS sequence"/>
</dbReference>
<dbReference type="CDD" id="cd03784">
    <property type="entry name" value="GT1_Gtf-like"/>
    <property type="match status" value="1"/>
</dbReference>
<comment type="similarity">
    <text evidence="1 4">Belongs to the UDP-glycosyltransferase family.</text>
</comment>
<evidence type="ECO:0000256" key="4">
    <source>
        <dbReference type="RuleBase" id="RU003718"/>
    </source>
</evidence>
<organism evidence="6 7">
    <name type="scientific">Euphydryas editha</name>
    <name type="common">Edith's checkerspot</name>
    <dbReference type="NCBI Taxonomy" id="104508"/>
    <lineage>
        <taxon>Eukaryota</taxon>
        <taxon>Metazoa</taxon>
        <taxon>Ecdysozoa</taxon>
        <taxon>Arthropoda</taxon>
        <taxon>Hexapoda</taxon>
        <taxon>Insecta</taxon>
        <taxon>Pterygota</taxon>
        <taxon>Neoptera</taxon>
        <taxon>Endopterygota</taxon>
        <taxon>Lepidoptera</taxon>
        <taxon>Glossata</taxon>
        <taxon>Ditrysia</taxon>
        <taxon>Papilionoidea</taxon>
        <taxon>Nymphalidae</taxon>
        <taxon>Nymphalinae</taxon>
        <taxon>Euphydryas</taxon>
    </lineage>
</organism>
<evidence type="ECO:0000256" key="2">
    <source>
        <dbReference type="ARBA" id="ARBA00022676"/>
    </source>
</evidence>
<keyword evidence="7" id="KW-1185">Reference proteome</keyword>
<dbReference type="EMBL" id="CAKOGL010000005">
    <property type="protein sequence ID" value="CAH2086762.1"/>
    <property type="molecule type" value="Genomic_DNA"/>
</dbReference>
<evidence type="ECO:0000256" key="3">
    <source>
        <dbReference type="ARBA" id="ARBA00022679"/>
    </source>
</evidence>
<comment type="catalytic activity">
    <reaction evidence="5">
        <text>glucuronate acceptor + UDP-alpha-D-glucuronate = acceptor beta-D-glucuronoside + UDP + H(+)</text>
        <dbReference type="Rhea" id="RHEA:21032"/>
        <dbReference type="ChEBI" id="CHEBI:15378"/>
        <dbReference type="ChEBI" id="CHEBI:58052"/>
        <dbReference type="ChEBI" id="CHEBI:58223"/>
        <dbReference type="ChEBI" id="CHEBI:132367"/>
        <dbReference type="ChEBI" id="CHEBI:132368"/>
        <dbReference type="EC" id="2.4.1.17"/>
    </reaction>
</comment>